<accession>A0ABN5AGL6</accession>
<reference evidence="2 3" key="1">
    <citation type="submission" date="2017-06" db="EMBL/GenBank/DDBJ databases">
        <title>Genome sequence of Bacillus sonorensis strain SRCM101395.</title>
        <authorList>
            <person name="Cho S.H."/>
        </authorList>
    </citation>
    <scope>NUCLEOTIDE SEQUENCE [LARGE SCALE GENOMIC DNA]</scope>
    <source>
        <strain evidence="2 3">SRCM101395</strain>
    </source>
</reference>
<proteinExistence type="predicted"/>
<name>A0ABN5AGL6_9BACI</name>
<evidence type="ECO:0000313" key="2">
    <source>
        <dbReference type="EMBL" id="ASB88394.1"/>
    </source>
</evidence>
<evidence type="ECO:0000256" key="1">
    <source>
        <dbReference type="SAM" id="MobiDB-lite"/>
    </source>
</evidence>
<organism evidence="2 3">
    <name type="scientific">Bacillus sonorensis</name>
    <dbReference type="NCBI Taxonomy" id="119858"/>
    <lineage>
        <taxon>Bacteria</taxon>
        <taxon>Bacillati</taxon>
        <taxon>Bacillota</taxon>
        <taxon>Bacilli</taxon>
        <taxon>Bacillales</taxon>
        <taxon>Bacillaceae</taxon>
        <taxon>Bacillus</taxon>
    </lineage>
</organism>
<sequence>MSGDESIPFVYPPFSVPGHDDARKHQKEGEIMGATFDSVEELLHATKVAGELRMAICAAKTRAELFSNDQSSKEVLQEALDRIALDLSEALSKHKL</sequence>
<evidence type="ECO:0000313" key="3">
    <source>
        <dbReference type="Proteomes" id="UP000196877"/>
    </source>
</evidence>
<dbReference type="RefSeq" id="WP_208620357.1">
    <property type="nucleotide sequence ID" value="NZ_CP021920.1"/>
</dbReference>
<gene>
    <name evidence="2" type="ORF">S101395_01886</name>
</gene>
<keyword evidence="3" id="KW-1185">Reference proteome</keyword>
<dbReference type="EMBL" id="CP021920">
    <property type="protein sequence ID" value="ASB88394.1"/>
    <property type="molecule type" value="Genomic_DNA"/>
</dbReference>
<feature type="region of interest" description="Disordered" evidence="1">
    <location>
        <begin position="1"/>
        <end position="22"/>
    </location>
</feature>
<protein>
    <submittedName>
        <fullName evidence="2">Uncharacterized protein</fullName>
    </submittedName>
</protein>
<dbReference type="Proteomes" id="UP000196877">
    <property type="component" value="Chromosome"/>
</dbReference>